<evidence type="ECO:0000256" key="1">
    <source>
        <dbReference type="SAM" id="MobiDB-lite"/>
    </source>
</evidence>
<feature type="compositionally biased region" description="Low complexity" evidence="1">
    <location>
        <begin position="37"/>
        <end position="46"/>
    </location>
</feature>
<comment type="caution">
    <text evidence="2">The sequence shown here is derived from an EMBL/GenBank/DDBJ whole genome shotgun (WGS) entry which is preliminary data.</text>
</comment>
<sequence>MDDSLVRAATTATSLDAEHDRGNTNKTQSKATLNEPSSLGTSSGSGPRRQETIRGTIAQTGFENVSKTSNGSLLVGTSQAQEITSLKRRVKRLEKKGGSRTHRLKRLYKVGLSARIESSEDEVNVHRDEDMFGVNDLEGDEVIVETEVDHEVVVETEVASKDVNLSVDEVTLAQALAALKSAKPKADKVMLQEPEQGTITTTTAATTVTAASTRPKAKGLVIHEEEQATTPTVSSQQPSQVKVQDKGKGIMVEEPLKMKKKDQISFDEQEAIRLQAEFNKEERLAREKDEANHNQLKNKSFNNIQELFDKAFKRVKTFVDYRTELMEESSKKAEVMEENDGDDVTIDATPLSTKSLTIVDYKIYKEGKKSYFQIIRADVKARFKKTEPVNYMDNFLLLNLKTMFEHHVEDSVWKNQQGLVKMFNAVKLQVDYECEMAFELLRLVKKQLKEGYVPE</sequence>
<dbReference type="Proteomes" id="UP001151760">
    <property type="component" value="Unassembled WGS sequence"/>
</dbReference>
<proteinExistence type="predicted"/>
<feature type="compositionally biased region" description="Low complexity" evidence="1">
    <location>
        <begin position="229"/>
        <end position="241"/>
    </location>
</feature>
<evidence type="ECO:0000313" key="3">
    <source>
        <dbReference type="Proteomes" id="UP001151760"/>
    </source>
</evidence>
<feature type="region of interest" description="Disordered" evidence="1">
    <location>
        <begin position="227"/>
        <end position="246"/>
    </location>
</feature>
<accession>A0ABQ5C888</accession>
<dbReference type="EMBL" id="BQNB010014044">
    <property type="protein sequence ID" value="GJT23305.1"/>
    <property type="molecule type" value="Genomic_DNA"/>
</dbReference>
<evidence type="ECO:0000313" key="2">
    <source>
        <dbReference type="EMBL" id="GJT23305.1"/>
    </source>
</evidence>
<reference evidence="2" key="1">
    <citation type="journal article" date="2022" name="Int. J. Mol. Sci.">
        <title>Draft Genome of Tanacetum Coccineum: Genomic Comparison of Closely Related Tanacetum-Family Plants.</title>
        <authorList>
            <person name="Yamashiro T."/>
            <person name="Shiraishi A."/>
            <person name="Nakayama K."/>
            <person name="Satake H."/>
        </authorList>
    </citation>
    <scope>NUCLEOTIDE SEQUENCE</scope>
</reference>
<keyword evidence="3" id="KW-1185">Reference proteome</keyword>
<reference evidence="2" key="2">
    <citation type="submission" date="2022-01" db="EMBL/GenBank/DDBJ databases">
        <authorList>
            <person name="Yamashiro T."/>
            <person name="Shiraishi A."/>
            <person name="Satake H."/>
            <person name="Nakayama K."/>
        </authorList>
    </citation>
    <scope>NUCLEOTIDE SEQUENCE</scope>
</reference>
<gene>
    <name evidence="2" type="ORF">Tco_0893242</name>
</gene>
<organism evidence="2 3">
    <name type="scientific">Tanacetum coccineum</name>
    <dbReference type="NCBI Taxonomy" id="301880"/>
    <lineage>
        <taxon>Eukaryota</taxon>
        <taxon>Viridiplantae</taxon>
        <taxon>Streptophyta</taxon>
        <taxon>Embryophyta</taxon>
        <taxon>Tracheophyta</taxon>
        <taxon>Spermatophyta</taxon>
        <taxon>Magnoliopsida</taxon>
        <taxon>eudicotyledons</taxon>
        <taxon>Gunneridae</taxon>
        <taxon>Pentapetalae</taxon>
        <taxon>asterids</taxon>
        <taxon>campanulids</taxon>
        <taxon>Asterales</taxon>
        <taxon>Asteraceae</taxon>
        <taxon>Asteroideae</taxon>
        <taxon>Anthemideae</taxon>
        <taxon>Anthemidinae</taxon>
        <taxon>Tanacetum</taxon>
    </lineage>
</organism>
<protein>
    <submittedName>
        <fullName evidence="2">Uncharacterized protein</fullName>
    </submittedName>
</protein>
<name>A0ABQ5C888_9ASTR</name>
<feature type="region of interest" description="Disordered" evidence="1">
    <location>
        <begin position="1"/>
        <end position="53"/>
    </location>
</feature>
<feature type="compositionally biased region" description="Polar residues" evidence="1">
    <location>
        <begin position="24"/>
        <end position="36"/>
    </location>
</feature>